<evidence type="ECO:0000313" key="3">
    <source>
        <dbReference type="Proteomes" id="UP000291343"/>
    </source>
</evidence>
<name>A0A482XVR7_LAOST</name>
<reference evidence="2 3" key="1">
    <citation type="journal article" date="2017" name="Gigascience">
        <title>Genome sequence of the small brown planthopper, Laodelphax striatellus.</title>
        <authorList>
            <person name="Zhu J."/>
            <person name="Jiang F."/>
            <person name="Wang X."/>
            <person name="Yang P."/>
            <person name="Bao Y."/>
            <person name="Zhao W."/>
            <person name="Wang W."/>
            <person name="Lu H."/>
            <person name="Wang Q."/>
            <person name="Cui N."/>
            <person name="Li J."/>
            <person name="Chen X."/>
            <person name="Luo L."/>
            <person name="Yu J."/>
            <person name="Kang L."/>
            <person name="Cui F."/>
        </authorList>
    </citation>
    <scope>NUCLEOTIDE SEQUENCE [LARGE SCALE GENOMIC DNA]</scope>
    <source>
        <strain evidence="2">Lst14</strain>
    </source>
</reference>
<proteinExistence type="predicted"/>
<keyword evidence="1" id="KW-1133">Transmembrane helix</keyword>
<keyword evidence="1" id="KW-0472">Membrane</keyword>
<dbReference type="Proteomes" id="UP000291343">
    <property type="component" value="Unassembled WGS sequence"/>
</dbReference>
<dbReference type="InParanoid" id="A0A482XVR7"/>
<gene>
    <name evidence="2" type="ORF">LSTR_LSTR011341</name>
</gene>
<dbReference type="AlphaFoldDB" id="A0A482XVR7"/>
<keyword evidence="3" id="KW-1185">Reference proteome</keyword>
<comment type="caution">
    <text evidence="2">The sequence shown here is derived from an EMBL/GenBank/DDBJ whole genome shotgun (WGS) entry which is preliminary data.</text>
</comment>
<evidence type="ECO:0000313" key="2">
    <source>
        <dbReference type="EMBL" id="RZF48711.1"/>
    </source>
</evidence>
<dbReference type="EMBL" id="QKKF02001097">
    <property type="protein sequence ID" value="RZF48711.1"/>
    <property type="molecule type" value="Genomic_DNA"/>
</dbReference>
<feature type="transmembrane region" description="Helical" evidence="1">
    <location>
        <begin position="14"/>
        <end position="33"/>
    </location>
</feature>
<evidence type="ECO:0000256" key="1">
    <source>
        <dbReference type="SAM" id="Phobius"/>
    </source>
</evidence>
<keyword evidence="1" id="KW-0812">Transmembrane</keyword>
<protein>
    <submittedName>
        <fullName evidence="2">Uncharacterized protein</fullName>
    </submittedName>
</protein>
<sequence length="74" mass="8191">MLTLYMVFGTAFCYYYYLLLAALPSSVLVDAAIKSAKNAANPEPARHICSQTDNARVRVCVCVCVWGSKRRDAI</sequence>
<organism evidence="2 3">
    <name type="scientific">Laodelphax striatellus</name>
    <name type="common">Small brown planthopper</name>
    <name type="synonym">Delphax striatella</name>
    <dbReference type="NCBI Taxonomy" id="195883"/>
    <lineage>
        <taxon>Eukaryota</taxon>
        <taxon>Metazoa</taxon>
        <taxon>Ecdysozoa</taxon>
        <taxon>Arthropoda</taxon>
        <taxon>Hexapoda</taxon>
        <taxon>Insecta</taxon>
        <taxon>Pterygota</taxon>
        <taxon>Neoptera</taxon>
        <taxon>Paraneoptera</taxon>
        <taxon>Hemiptera</taxon>
        <taxon>Auchenorrhyncha</taxon>
        <taxon>Fulgoroidea</taxon>
        <taxon>Delphacidae</taxon>
        <taxon>Criomorphinae</taxon>
        <taxon>Laodelphax</taxon>
    </lineage>
</organism>
<accession>A0A482XVR7</accession>